<sequence length="137" mass="15101">MTRNVFTNVQCCKPRNCTPTEYWSVGLGKFNTFTAARRARAYENDGTARAASAFQNYDLLIWVVAAVGAKTKEGYVSINKVAMAVLVAVATGAFSARSECSRLSLDCGMVFQVLRYVPLANIMTTIMRHFTKGRVLT</sequence>
<comment type="caution">
    <text evidence="1">The sequence shown here is derived from an EMBL/GenBank/DDBJ whole genome shotgun (WGS) entry which is preliminary data.</text>
</comment>
<protein>
    <submittedName>
        <fullName evidence="1">Uncharacterized protein</fullName>
    </submittedName>
</protein>
<dbReference type="AlphaFoldDB" id="A0A4C1TI48"/>
<proteinExistence type="predicted"/>
<evidence type="ECO:0000313" key="1">
    <source>
        <dbReference type="EMBL" id="GBP13260.1"/>
    </source>
</evidence>
<name>A0A4C1TI48_EUMVA</name>
<dbReference type="EMBL" id="BGZK01000056">
    <property type="protein sequence ID" value="GBP13260.1"/>
    <property type="molecule type" value="Genomic_DNA"/>
</dbReference>
<keyword evidence="2" id="KW-1185">Reference proteome</keyword>
<organism evidence="1 2">
    <name type="scientific">Eumeta variegata</name>
    <name type="common">Bagworm moth</name>
    <name type="synonym">Eumeta japonica</name>
    <dbReference type="NCBI Taxonomy" id="151549"/>
    <lineage>
        <taxon>Eukaryota</taxon>
        <taxon>Metazoa</taxon>
        <taxon>Ecdysozoa</taxon>
        <taxon>Arthropoda</taxon>
        <taxon>Hexapoda</taxon>
        <taxon>Insecta</taxon>
        <taxon>Pterygota</taxon>
        <taxon>Neoptera</taxon>
        <taxon>Endopterygota</taxon>
        <taxon>Lepidoptera</taxon>
        <taxon>Glossata</taxon>
        <taxon>Ditrysia</taxon>
        <taxon>Tineoidea</taxon>
        <taxon>Psychidae</taxon>
        <taxon>Oiketicinae</taxon>
        <taxon>Eumeta</taxon>
    </lineage>
</organism>
<dbReference type="Proteomes" id="UP000299102">
    <property type="component" value="Unassembled WGS sequence"/>
</dbReference>
<gene>
    <name evidence="1" type="ORF">EVAR_8187_1</name>
</gene>
<reference evidence="1 2" key="1">
    <citation type="journal article" date="2019" name="Commun. Biol.">
        <title>The bagworm genome reveals a unique fibroin gene that provides high tensile strength.</title>
        <authorList>
            <person name="Kono N."/>
            <person name="Nakamura H."/>
            <person name="Ohtoshi R."/>
            <person name="Tomita M."/>
            <person name="Numata K."/>
            <person name="Arakawa K."/>
        </authorList>
    </citation>
    <scope>NUCLEOTIDE SEQUENCE [LARGE SCALE GENOMIC DNA]</scope>
</reference>
<evidence type="ECO:0000313" key="2">
    <source>
        <dbReference type="Proteomes" id="UP000299102"/>
    </source>
</evidence>
<accession>A0A4C1TI48</accession>